<dbReference type="Proteomes" id="UP000479710">
    <property type="component" value="Unassembled WGS sequence"/>
</dbReference>
<evidence type="ECO:0000313" key="1">
    <source>
        <dbReference type="EMBL" id="KAF0900527.1"/>
    </source>
</evidence>
<comment type="caution">
    <text evidence="1">The sequence shown here is derived from an EMBL/GenBank/DDBJ whole genome shotgun (WGS) entry which is preliminary data.</text>
</comment>
<keyword evidence="2" id="KW-1185">Reference proteome</keyword>
<name>A0A6G1CKG1_9ORYZ</name>
<protein>
    <submittedName>
        <fullName evidence="1">Uncharacterized protein</fullName>
    </submittedName>
</protein>
<accession>A0A6G1CKG1</accession>
<proteinExistence type="predicted"/>
<dbReference type="AlphaFoldDB" id="A0A6G1CKG1"/>
<evidence type="ECO:0000313" key="2">
    <source>
        <dbReference type="Proteomes" id="UP000479710"/>
    </source>
</evidence>
<reference evidence="1 2" key="1">
    <citation type="submission" date="2019-11" db="EMBL/GenBank/DDBJ databases">
        <title>Whole genome sequence of Oryza granulata.</title>
        <authorList>
            <person name="Li W."/>
        </authorList>
    </citation>
    <scope>NUCLEOTIDE SEQUENCE [LARGE SCALE GENOMIC DNA]</scope>
    <source>
        <strain evidence="2">cv. Menghai</strain>
        <tissue evidence="1">Leaf</tissue>
    </source>
</reference>
<organism evidence="1 2">
    <name type="scientific">Oryza meyeriana var. granulata</name>
    <dbReference type="NCBI Taxonomy" id="110450"/>
    <lineage>
        <taxon>Eukaryota</taxon>
        <taxon>Viridiplantae</taxon>
        <taxon>Streptophyta</taxon>
        <taxon>Embryophyta</taxon>
        <taxon>Tracheophyta</taxon>
        <taxon>Spermatophyta</taxon>
        <taxon>Magnoliopsida</taxon>
        <taxon>Liliopsida</taxon>
        <taxon>Poales</taxon>
        <taxon>Poaceae</taxon>
        <taxon>BOP clade</taxon>
        <taxon>Oryzoideae</taxon>
        <taxon>Oryzeae</taxon>
        <taxon>Oryzinae</taxon>
        <taxon>Oryza</taxon>
        <taxon>Oryza meyeriana</taxon>
    </lineage>
</organism>
<dbReference type="EMBL" id="SPHZ02000009">
    <property type="protein sequence ID" value="KAF0900527.1"/>
    <property type="molecule type" value="Genomic_DNA"/>
</dbReference>
<sequence>MKEVHDSSSSYPIPLPGTPRCCCHLWHKQLSTMVAEATEVERWWRLHQSHRASWSRKVRRSYRARAAGEGVVGEH</sequence>
<gene>
    <name evidence="1" type="ORF">E2562_032123</name>
</gene>